<reference evidence="1" key="1">
    <citation type="submission" date="2013-04" db="EMBL/GenBank/DDBJ databases">
        <title>The genome sequencing project of 58 acetic acid bacteria.</title>
        <authorList>
            <person name="Okamoto-Kainuma A."/>
            <person name="Ishikawa M."/>
            <person name="Umino S."/>
            <person name="Koizumi Y."/>
            <person name="Shiwa Y."/>
            <person name="Yoshikawa H."/>
            <person name="Matsutani M."/>
            <person name="Matsushita K."/>
        </authorList>
    </citation>
    <scope>NUCLEOTIDE SEQUENCE</scope>
    <source>
        <strain evidence="1">DSM 14337</strain>
    </source>
</reference>
<name>A0ABQ0PZN8_9PROT</name>
<gene>
    <name evidence="1" type="ORF">AA14337_3105</name>
</gene>
<organism evidence="1 2">
    <name type="scientific">Acetobacter malorum DSM 14337</name>
    <dbReference type="NCBI Taxonomy" id="1307910"/>
    <lineage>
        <taxon>Bacteria</taxon>
        <taxon>Pseudomonadati</taxon>
        <taxon>Pseudomonadota</taxon>
        <taxon>Alphaproteobacteria</taxon>
        <taxon>Acetobacterales</taxon>
        <taxon>Acetobacteraceae</taxon>
        <taxon>Acetobacter</taxon>
    </lineage>
</organism>
<dbReference type="EMBL" id="BAPF01000054">
    <property type="protein sequence ID" value="GBQ85568.1"/>
    <property type="molecule type" value="Genomic_DNA"/>
</dbReference>
<sequence>MTISFSGQFTAPPGPSGDNLKTLVCVTVARASTAWAHKRLDLSRLFGRPAKWLIENCEPLKHRYLSEWSKGYFFPIGTAPYEIAAATLSALRPSGKAQETKEGTVIHPDGNLSLTKNGDGHIWIPSTGELEGEWVRIYSTEKATRNRTLLNKYANGNLVRIGDCIKLKQTAGWLNTLVARPLRGQIIHAANGSALIQWEGEEKQHYLLASIFPCEELLPFDVVDTSLLSPAQVRVYEGIVSGEYSFEKRWHKERQLIIHGKTVPLSILNALMHKKLLPDDFVTEVFRFPASDAAKSGA</sequence>
<comment type="caution">
    <text evidence="1">The sequence shown here is derived from an EMBL/GenBank/DDBJ whole genome shotgun (WGS) entry which is preliminary data.</text>
</comment>
<proteinExistence type="predicted"/>
<accession>A0ABQ0PZN8</accession>
<keyword evidence="2" id="KW-1185">Reference proteome</keyword>
<evidence type="ECO:0000313" key="2">
    <source>
        <dbReference type="Proteomes" id="UP001065047"/>
    </source>
</evidence>
<dbReference type="Proteomes" id="UP001065047">
    <property type="component" value="Unassembled WGS sequence"/>
</dbReference>
<protein>
    <recommendedName>
        <fullName evidence="3">Hedgehog/Intein (Hint) domain-containing protein</fullName>
    </recommendedName>
</protein>
<evidence type="ECO:0000313" key="1">
    <source>
        <dbReference type="EMBL" id="GBQ85568.1"/>
    </source>
</evidence>
<evidence type="ECO:0008006" key="3">
    <source>
        <dbReference type="Google" id="ProtNLM"/>
    </source>
</evidence>